<protein>
    <submittedName>
        <fullName evidence="2">Uncharacterized protein</fullName>
    </submittedName>
</protein>
<name>A0A8A1M181_AJECA</name>
<accession>A0A8A1M181</accession>
<feature type="region of interest" description="Disordered" evidence="1">
    <location>
        <begin position="1"/>
        <end position="47"/>
    </location>
</feature>
<dbReference type="VEuPathDB" id="FungiDB:I7I51_07850"/>
<feature type="compositionally biased region" description="Acidic residues" evidence="1">
    <location>
        <begin position="30"/>
        <end position="46"/>
    </location>
</feature>
<feature type="region of interest" description="Disordered" evidence="1">
    <location>
        <begin position="90"/>
        <end position="113"/>
    </location>
</feature>
<evidence type="ECO:0000313" key="3">
    <source>
        <dbReference type="Proteomes" id="UP000663671"/>
    </source>
</evidence>
<reference evidence="2" key="1">
    <citation type="submission" date="2021-01" db="EMBL/GenBank/DDBJ databases">
        <title>Chromosome-level genome assembly of a human fungal pathogen reveals clustering of transcriptionally co-regulated genes.</title>
        <authorList>
            <person name="Voorhies M."/>
            <person name="Cohen S."/>
            <person name="Shea T.P."/>
            <person name="Petrus S."/>
            <person name="Munoz J.F."/>
            <person name="Poplawski S."/>
            <person name="Goldman W.E."/>
            <person name="Michael T."/>
            <person name="Cuomo C.A."/>
            <person name="Sil A."/>
            <person name="Beyhan S."/>
        </authorList>
    </citation>
    <scope>NUCLEOTIDE SEQUENCE</scope>
    <source>
        <strain evidence="2">WU24</strain>
    </source>
</reference>
<evidence type="ECO:0000256" key="1">
    <source>
        <dbReference type="SAM" id="MobiDB-lite"/>
    </source>
</evidence>
<dbReference type="EMBL" id="CP069109">
    <property type="protein sequence ID" value="QSS58424.1"/>
    <property type="molecule type" value="Genomic_DNA"/>
</dbReference>
<proteinExistence type="predicted"/>
<evidence type="ECO:0000313" key="2">
    <source>
        <dbReference type="EMBL" id="QSS58424.1"/>
    </source>
</evidence>
<gene>
    <name evidence="2" type="ORF">I7I51_07850</name>
</gene>
<dbReference type="Proteomes" id="UP000663671">
    <property type="component" value="Chromosome 2"/>
</dbReference>
<organism evidence="2 3">
    <name type="scientific">Ajellomyces capsulatus</name>
    <name type="common">Darling's disease fungus</name>
    <name type="synonym">Histoplasma capsulatum</name>
    <dbReference type="NCBI Taxonomy" id="5037"/>
    <lineage>
        <taxon>Eukaryota</taxon>
        <taxon>Fungi</taxon>
        <taxon>Dikarya</taxon>
        <taxon>Ascomycota</taxon>
        <taxon>Pezizomycotina</taxon>
        <taxon>Eurotiomycetes</taxon>
        <taxon>Eurotiomycetidae</taxon>
        <taxon>Onygenales</taxon>
        <taxon>Ajellomycetaceae</taxon>
        <taxon>Histoplasma</taxon>
    </lineage>
</organism>
<sequence>MNYDRLRSPVQPFATLSHCSQQKTSTAVSADDDGDDDDGDDDDDCSTDYMYIPTQEQKSKRRYCSPVSSSDPHILRVSYLLHHASGEVDVMRRTQSQKPRRRLLEKHKLSSEK</sequence>
<feature type="compositionally biased region" description="Polar residues" evidence="1">
    <location>
        <begin position="17"/>
        <end position="28"/>
    </location>
</feature>
<dbReference type="AlphaFoldDB" id="A0A8A1M181"/>